<dbReference type="Pfam" id="PF01951">
    <property type="entry name" value="Archease"/>
    <property type="match status" value="1"/>
</dbReference>
<name>A0A1F5V2I9_FRAXR</name>
<evidence type="ECO:0000259" key="5">
    <source>
        <dbReference type="Pfam" id="PF01951"/>
    </source>
</evidence>
<accession>A0A1F5V2I9</accession>
<keyword evidence="2" id="KW-0819">tRNA processing</keyword>
<dbReference type="AlphaFoldDB" id="A0A1F5V2I9"/>
<dbReference type="InterPro" id="IPR023572">
    <property type="entry name" value="Archease_dom"/>
</dbReference>
<comment type="similarity">
    <text evidence="1">Belongs to the archease family.</text>
</comment>
<evidence type="ECO:0000256" key="3">
    <source>
        <dbReference type="ARBA" id="ARBA00022723"/>
    </source>
</evidence>
<evidence type="ECO:0000256" key="4">
    <source>
        <dbReference type="ARBA" id="ARBA00022837"/>
    </source>
</evidence>
<dbReference type="STRING" id="1817864.A2Z21_02785"/>
<evidence type="ECO:0000313" key="6">
    <source>
        <dbReference type="EMBL" id="OGF57654.1"/>
    </source>
</evidence>
<sequence length="125" mass="13935">IGETLEEAFAEGARALFNLMVDLTQISPHESIEISCRAENLETLFVEWLNALIVQKDALGMVFSRFEITHLRKAPEGYLLKARAGGEPLDPLRHDSRVDVKAATYAGLKCEKITEGYQVECVVDI</sequence>
<feature type="domain" description="Archease" evidence="5">
    <location>
        <begin position="2"/>
        <end position="125"/>
    </location>
</feature>
<dbReference type="InterPro" id="IPR002804">
    <property type="entry name" value="Archease"/>
</dbReference>
<feature type="non-terminal residue" evidence="6">
    <location>
        <position position="1"/>
    </location>
</feature>
<dbReference type="Gene3D" id="3.55.10.10">
    <property type="entry name" value="Archease domain"/>
    <property type="match status" value="1"/>
</dbReference>
<dbReference type="GO" id="GO:0008033">
    <property type="term" value="P:tRNA processing"/>
    <property type="evidence" value="ECO:0007669"/>
    <property type="project" value="UniProtKB-KW"/>
</dbReference>
<proteinExistence type="inferred from homology"/>
<keyword evidence="4" id="KW-0106">Calcium</keyword>
<protein>
    <recommendedName>
        <fullName evidence="5">Archease domain-containing protein</fullName>
    </recommendedName>
</protein>
<dbReference type="EMBL" id="MFGX01000007">
    <property type="protein sequence ID" value="OGF57654.1"/>
    <property type="molecule type" value="Genomic_DNA"/>
</dbReference>
<keyword evidence="3" id="KW-0479">Metal-binding</keyword>
<dbReference type="PANTHER" id="PTHR12682:SF11">
    <property type="entry name" value="PROTEIN ARCHEASE"/>
    <property type="match status" value="1"/>
</dbReference>
<comment type="caution">
    <text evidence="6">The sequence shown here is derived from an EMBL/GenBank/DDBJ whole genome shotgun (WGS) entry which is preliminary data.</text>
</comment>
<reference evidence="6 7" key="1">
    <citation type="journal article" date="2016" name="Nat. Commun.">
        <title>Thousands of microbial genomes shed light on interconnected biogeochemical processes in an aquifer system.</title>
        <authorList>
            <person name="Anantharaman K."/>
            <person name="Brown C.T."/>
            <person name="Hug L.A."/>
            <person name="Sharon I."/>
            <person name="Castelle C.J."/>
            <person name="Probst A.J."/>
            <person name="Thomas B.C."/>
            <person name="Singh A."/>
            <person name="Wilkins M.J."/>
            <person name="Karaoz U."/>
            <person name="Brodie E.L."/>
            <person name="Williams K.H."/>
            <person name="Hubbard S.S."/>
            <person name="Banfield J.F."/>
        </authorList>
    </citation>
    <scope>NUCLEOTIDE SEQUENCE [LARGE SCALE GENOMIC DNA]</scope>
    <source>
        <strain evidence="7">RBG_16_55_9</strain>
    </source>
</reference>
<gene>
    <name evidence="6" type="ORF">A2Z21_02785</name>
</gene>
<evidence type="ECO:0000256" key="1">
    <source>
        <dbReference type="ARBA" id="ARBA00007963"/>
    </source>
</evidence>
<organism evidence="6 7">
    <name type="scientific">Fraserbacteria sp. (strain RBG_16_55_9)</name>
    <dbReference type="NCBI Taxonomy" id="1817864"/>
    <lineage>
        <taxon>Bacteria</taxon>
        <taxon>Candidatus Fraseribacteriota</taxon>
    </lineage>
</organism>
<evidence type="ECO:0000256" key="2">
    <source>
        <dbReference type="ARBA" id="ARBA00022694"/>
    </source>
</evidence>
<dbReference type="PANTHER" id="PTHR12682">
    <property type="entry name" value="ARCHEASE"/>
    <property type="match status" value="1"/>
</dbReference>
<dbReference type="GO" id="GO:0046872">
    <property type="term" value="F:metal ion binding"/>
    <property type="evidence" value="ECO:0007669"/>
    <property type="project" value="UniProtKB-KW"/>
</dbReference>
<dbReference type="InterPro" id="IPR036820">
    <property type="entry name" value="Archease_dom_sf"/>
</dbReference>
<dbReference type="SUPFAM" id="SSF69819">
    <property type="entry name" value="MTH1598-like"/>
    <property type="match status" value="1"/>
</dbReference>
<dbReference type="Proteomes" id="UP000179157">
    <property type="component" value="Unassembled WGS sequence"/>
</dbReference>
<evidence type="ECO:0000313" key="7">
    <source>
        <dbReference type="Proteomes" id="UP000179157"/>
    </source>
</evidence>